<dbReference type="GO" id="GO:0005634">
    <property type="term" value="C:nucleus"/>
    <property type="evidence" value="ECO:0007669"/>
    <property type="project" value="TreeGrafter"/>
</dbReference>
<name>A0A2Z7CYU0_9LAMI</name>
<reference evidence="2 3" key="1">
    <citation type="journal article" date="2015" name="Proc. Natl. Acad. Sci. U.S.A.">
        <title>The resurrection genome of Boea hygrometrica: A blueprint for survival of dehydration.</title>
        <authorList>
            <person name="Xiao L."/>
            <person name="Yang G."/>
            <person name="Zhang L."/>
            <person name="Yang X."/>
            <person name="Zhao S."/>
            <person name="Ji Z."/>
            <person name="Zhou Q."/>
            <person name="Hu M."/>
            <person name="Wang Y."/>
            <person name="Chen M."/>
            <person name="Xu Y."/>
            <person name="Jin H."/>
            <person name="Xiao X."/>
            <person name="Hu G."/>
            <person name="Bao F."/>
            <person name="Hu Y."/>
            <person name="Wan P."/>
            <person name="Li L."/>
            <person name="Deng X."/>
            <person name="Kuang T."/>
            <person name="Xiang C."/>
            <person name="Zhu J.K."/>
            <person name="Oliver M.J."/>
            <person name="He Y."/>
        </authorList>
    </citation>
    <scope>NUCLEOTIDE SEQUENCE [LARGE SCALE GENOMIC DNA]</scope>
    <source>
        <strain evidence="3">cv. XS01</strain>
    </source>
</reference>
<dbReference type="Proteomes" id="UP000250235">
    <property type="component" value="Unassembled WGS sequence"/>
</dbReference>
<dbReference type="EMBL" id="KQ991959">
    <property type="protein sequence ID" value="KZV51177.1"/>
    <property type="molecule type" value="Genomic_DNA"/>
</dbReference>
<dbReference type="InterPro" id="IPR008889">
    <property type="entry name" value="VQ"/>
</dbReference>
<gene>
    <name evidence="2" type="ORF">F511_19853</name>
</gene>
<proteinExistence type="predicted"/>
<evidence type="ECO:0000313" key="3">
    <source>
        <dbReference type="Proteomes" id="UP000250235"/>
    </source>
</evidence>
<keyword evidence="3" id="KW-1185">Reference proteome</keyword>
<feature type="domain" description="VQ" evidence="1">
    <location>
        <begin position="37"/>
        <end position="62"/>
    </location>
</feature>
<dbReference type="PANTHER" id="PTHR33143">
    <property type="entry name" value="F16F4.1 PROTEIN-RELATED"/>
    <property type="match status" value="1"/>
</dbReference>
<dbReference type="Pfam" id="PF05678">
    <property type="entry name" value="VQ"/>
    <property type="match status" value="1"/>
</dbReference>
<dbReference type="OrthoDB" id="693437at2759"/>
<dbReference type="InterPro" id="IPR039607">
    <property type="entry name" value="VQ_8/17/18/20/21/25"/>
</dbReference>
<evidence type="ECO:0000313" key="2">
    <source>
        <dbReference type="EMBL" id="KZV51177.1"/>
    </source>
</evidence>
<sequence>MDGVNQKQRFCAKQRAPLNRKSHTISKFKPKIRIIHIFAPEIIKTDATNFRELVQRLTGKPTSNIEEKTTIRSSNPNANRMRMIERIKGEEEIWTGADSGGGFLGDFTDFDGVFMQDFHQTSFLETTTLELSHYTN</sequence>
<dbReference type="AlphaFoldDB" id="A0A2Z7CYU0"/>
<accession>A0A2Z7CYU0</accession>
<dbReference type="PANTHER" id="PTHR33143:SF3">
    <property type="entry name" value="VQ MOTIF-CONTAINING PROTEIN 17-RELATED"/>
    <property type="match status" value="1"/>
</dbReference>
<organism evidence="2 3">
    <name type="scientific">Dorcoceras hygrometricum</name>
    <dbReference type="NCBI Taxonomy" id="472368"/>
    <lineage>
        <taxon>Eukaryota</taxon>
        <taxon>Viridiplantae</taxon>
        <taxon>Streptophyta</taxon>
        <taxon>Embryophyta</taxon>
        <taxon>Tracheophyta</taxon>
        <taxon>Spermatophyta</taxon>
        <taxon>Magnoliopsida</taxon>
        <taxon>eudicotyledons</taxon>
        <taxon>Gunneridae</taxon>
        <taxon>Pentapetalae</taxon>
        <taxon>asterids</taxon>
        <taxon>lamiids</taxon>
        <taxon>Lamiales</taxon>
        <taxon>Gesneriaceae</taxon>
        <taxon>Didymocarpoideae</taxon>
        <taxon>Trichosporeae</taxon>
        <taxon>Loxocarpinae</taxon>
        <taxon>Dorcoceras</taxon>
    </lineage>
</organism>
<evidence type="ECO:0000259" key="1">
    <source>
        <dbReference type="Pfam" id="PF05678"/>
    </source>
</evidence>
<protein>
    <recommendedName>
        <fullName evidence="1">VQ domain-containing protein</fullName>
    </recommendedName>
</protein>